<evidence type="ECO:0000256" key="1">
    <source>
        <dbReference type="ARBA" id="ARBA00007074"/>
    </source>
</evidence>
<evidence type="ECO:0000313" key="7">
    <source>
        <dbReference type="EMBL" id="TQM16114.1"/>
    </source>
</evidence>
<dbReference type="InterPro" id="IPR051202">
    <property type="entry name" value="Peptidase_C40"/>
</dbReference>
<feature type="domain" description="NlpC/P60" evidence="6">
    <location>
        <begin position="62"/>
        <end position="176"/>
    </location>
</feature>
<dbReference type="GO" id="GO:0006508">
    <property type="term" value="P:proteolysis"/>
    <property type="evidence" value="ECO:0007669"/>
    <property type="project" value="UniProtKB-KW"/>
</dbReference>
<dbReference type="PANTHER" id="PTHR47053">
    <property type="entry name" value="MUREIN DD-ENDOPEPTIDASE MEPH-RELATED"/>
    <property type="match status" value="1"/>
</dbReference>
<evidence type="ECO:0000256" key="2">
    <source>
        <dbReference type="ARBA" id="ARBA00022670"/>
    </source>
</evidence>
<comment type="similarity">
    <text evidence="1">Belongs to the peptidase C40 family.</text>
</comment>
<dbReference type="RefSeq" id="WP_425468002.1">
    <property type="nucleotide sequence ID" value="NZ_VFPA01000001.1"/>
</dbReference>
<dbReference type="InterPro" id="IPR000064">
    <property type="entry name" value="NLP_P60_dom"/>
</dbReference>
<comment type="caution">
    <text evidence="7">The sequence shown here is derived from an EMBL/GenBank/DDBJ whole genome shotgun (WGS) entry which is preliminary data.</text>
</comment>
<protein>
    <submittedName>
        <fullName evidence="7">Cell wall-associated NlpC family hydrolase</fullName>
    </submittedName>
</protein>
<evidence type="ECO:0000256" key="3">
    <source>
        <dbReference type="ARBA" id="ARBA00022801"/>
    </source>
</evidence>
<keyword evidence="4" id="KW-0788">Thiol protease</keyword>
<dbReference type="EMBL" id="VFPA01000001">
    <property type="protein sequence ID" value="TQM16114.1"/>
    <property type="molecule type" value="Genomic_DNA"/>
</dbReference>
<dbReference type="InterPro" id="IPR038765">
    <property type="entry name" value="Papain-like_cys_pep_sf"/>
</dbReference>
<dbReference type="Pfam" id="PF00877">
    <property type="entry name" value="NLPC_P60"/>
    <property type="match status" value="1"/>
</dbReference>
<reference evidence="7 8" key="1">
    <citation type="submission" date="2019-06" db="EMBL/GenBank/DDBJ databases">
        <title>Sequencing the genomes of 1000 actinobacteria strains.</title>
        <authorList>
            <person name="Klenk H.-P."/>
        </authorList>
    </citation>
    <scope>NUCLEOTIDE SEQUENCE [LARGE SCALE GENOMIC DNA]</scope>
    <source>
        <strain evidence="7 8">DSM 45301</strain>
    </source>
</reference>
<name>A0A543E3D5_9PSEU</name>
<feature type="chain" id="PRO_5021905768" evidence="5">
    <location>
        <begin position="33"/>
        <end position="176"/>
    </location>
</feature>
<dbReference type="Gene3D" id="3.90.1720.10">
    <property type="entry name" value="endopeptidase domain like (from Nostoc punctiforme)"/>
    <property type="match status" value="1"/>
</dbReference>
<keyword evidence="3 7" id="KW-0378">Hydrolase</keyword>
<evidence type="ECO:0000313" key="8">
    <source>
        <dbReference type="Proteomes" id="UP000315677"/>
    </source>
</evidence>
<organism evidence="7 8">
    <name type="scientific">Pseudonocardia kunmingensis</name>
    <dbReference type="NCBI Taxonomy" id="630975"/>
    <lineage>
        <taxon>Bacteria</taxon>
        <taxon>Bacillati</taxon>
        <taxon>Actinomycetota</taxon>
        <taxon>Actinomycetes</taxon>
        <taxon>Pseudonocardiales</taxon>
        <taxon>Pseudonocardiaceae</taxon>
        <taxon>Pseudonocardia</taxon>
    </lineage>
</organism>
<dbReference type="GO" id="GO:0008234">
    <property type="term" value="F:cysteine-type peptidase activity"/>
    <property type="evidence" value="ECO:0007669"/>
    <property type="project" value="UniProtKB-KW"/>
</dbReference>
<feature type="signal peptide" evidence="5">
    <location>
        <begin position="1"/>
        <end position="32"/>
    </location>
</feature>
<accession>A0A543E3D5</accession>
<dbReference type="SUPFAM" id="SSF54001">
    <property type="entry name" value="Cysteine proteinases"/>
    <property type="match status" value="1"/>
</dbReference>
<dbReference type="AlphaFoldDB" id="A0A543E3D5"/>
<evidence type="ECO:0000259" key="6">
    <source>
        <dbReference type="PROSITE" id="PS51935"/>
    </source>
</evidence>
<sequence length="176" mass="18115">MPHHLPALATRAAVVAVSAAAATFVGVLPAAAAPAAPEVATVTPVAKSIPAPASPAFVAPAAAARSSAVQNAMGKLGSPYRYGATGPSSFDCSGLVKWAYDKAGVSLPRTSRAMSKVGTPVSRDELRPGDLVFFYKPVSHVGIYIGDGKIVHASNRKSPVKVSDMSKMKYNSARRI</sequence>
<evidence type="ECO:0000256" key="4">
    <source>
        <dbReference type="ARBA" id="ARBA00022807"/>
    </source>
</evidence>
<proteinExistence type="inferred from homology"/>
<keyword evidence="2" id="KW-0645">Protease</keyword>
<gene>
    <name evidence="7" type="ORF">FB558_2917</name>
</gene>
<keyword evidence="5" id="KW-0732">Signal</keyword>
<evidence type="ECO:0000256" key="5">
    <source>
        <dbReference type="SAM" id="SignalP"/>
    </source>
</evidence>
<keyword evidence="8" id="KW-1185">Reference proteome</keyword>
<dbReference type="PROSITE" id="PS51935">
    <property type="entry name" value="NLPC_P60"/>
    <property type="match status" value="1"/>
</dbReference>
<dbReference type="Proteomes" id="UP000315677">
    <property type="component" value="Unassembled WGS sequence"/>
</dbReference>
<dbReference type="PANTHER" id="PTHR47053:SF1">
    <property type="entry name" value="MUREIN DD-ENDOPEPTIDASE MEPH-RELATED"/>
    <property type="match status" value="1"/>
</dbReference>